<evidence type="ECO:0000259" key="4">
    <source>
        <dbReference type="PROSITE" id="PS50158"/>
    </source>
</evidence>
<evidence type="ECO:0000256" key="2">
    <source>
        <dbReference type="SAM" id="Coils"/>
    </source>
</evidence>
<evidence type="ECO:0000313" key="7">
    <source>
        <dbReference type="Proteomes" id="UP000663844"/>
    </source>
</evidence>
<gene>
    <name evidence="5" type="ORF">JYZ213_LOCUS32520</name>
    <name evidence="6" type="ORF">OXD698_LOCUS12312</name>
</gene>
<feature type="coiled-coil region" evidence="2">
    <location>
        <begin position="424"/>
        <end position="493"/>
    </location>
</feature>
<dbReference type="AlphaFoldDB" id="A0A818UPC9"/>
<evidence type="ECO:0000256" key="3">
    <source>
        <dbReference type="SAM" id="MobiDB-lite"/>
    </source>
</evidence>
<proteinExistence type="predicted"/>
<evidence type="ECO:0000313" key="5">
    <source>
        <dbReference type="EMBL" id="CAF1304812.1"/>
    </source>
</evidence>
<name>A0A818UPC9_9BILA</name>
<evidence type="ECO:0000313" key="6">
    <source>
        <dbReference type="EMBL" id="CAF3701474.1"/>
    </source>
</evidence>
<feature type="domain" description="CCHC-type" evidence="4">
    <location>
        <begin position="324"/>
        <end position="337"/>
    </location>
</feature>
<feature type="compositionally biased region" description="Polar residues" evidence="3">
    <location>
        <begin position="72"/>
        <end position="83"/>
    </location>
</feature>
<sequence length="601" mass="70405">MSFFGYGNISAAQKNDVYDGNQFQQTIQNHNDNNTTKRASSSLKRHSTNHSQINEDQSDDEIQEESMESQQRNNNDNFQQVTHSKNRKKKFMNDKDDRVHARIINNSNINNHKNIHTTASSINTNNNSLTISKHALDYASEYHHVPIKIECEPKINDQREGARFIQAFLNYIKEDFLKENKTFNKPVLFDLWWIDKDGNLQVISKSAEIIVYLSQQKRYPKELNNIKIISHPPKHLPPQFTAILKWVKNSISFDDIKEEINAKFKSIYLIEEIIRTINDRNRHIRIELSEKQEYISMLNSGKISIFGNSYDVDEYLPSPKILICSKCNQPGHIRKNCQTSRFDICKRCGGDRTNAEEHKNCTIQCHHCKGDHTAIDFKCPFIQEYRRRLIIELRNRPDLLPPGVQLFIPTDFREQGERTKVIRNKSAENHLQQMEKQLIYERNDIRAWPQMPSKYTNLADSVKELDNELQTLKKNFEDEQNKIEQKYKQQQNIVKQSWLIIQQQMETHTQIITTINNAINQTLFFTCQKTINTMVNVINKIKTQANTNEFDVTLNELSTYTTFINDTQTSYIKHQRSLESLIIKQKEAIGSALQLLSENHE</sequence>
<feature type="compositionally biased region" description="Acidic residues" evidence="3">
    <location>
        <begin position="56"/>
        <end position="67"/>
    </location>
</feature>
<feature type="region of interest" description="Disordered" evidence="3">
    <location>
        <begin position="27"/>
        <end position="96"/>
    </location>
</feature>
<evidence type="ECO:0000256" key="1">
    <source>
        <dbReference type="PROSITE-ProRule" id="PRU00047"/>
    </source>
</evidence>
<dbReference type="Proteomes" id="UP000663845">
    <property type="component" value="Unassembled WGS sequence"/>
</dbReference>
<dbReference type="Proteomes" id="UP000663844">
    <property type="component" value="Unassembled WGS sequence"/>
</dbReference>
<dbReference type="EMBL" id="CAJNOG010000582">
    <property type="protein sequence ID" value="CAF1304812.1"/>
    <property type="molecule type" value="Genomic_DNA"/>
</dbReference>
<comment type="caution">
    <text evidence="6">The sequence shown here is derived from an EMBL/GenBank/DDBJ whole genome shotgun (WGS) entry which is preliminary data.</text>
</comment>
<dbReference type="InterPro" id="IPR001878">
    <property type="entry name" value="Znf_CCHC"/>
</dbReference>
<protein>
    <recommendedName>
        <fullName evidence="4">CCHC-type domain-containing protein</fullName>
    </recommendedName>
</protein>
<dbReference type="SMART" id="SM00343">
    <property type="entry name" value="ZnF_C2HC"/>
    <property type="match status" value="1"/>
</dbReference>
<organism evidence="6 7">
    <name type="scientific">Adineta steineri</name>
    <dbReference type="NCBI Taxonomy" id="433720"/>
    <lineage>
        <taxon>Eukaryota</taxon>
        <taxon>Metazoa</taxon>
        <taxon>Spiralia</taxon>
        <taxon>Gnathifera</taxon>
        <taxon>Rotifera</taxon>
        <taxon>Eurotatoria</taxon>
        <taxon>Bdelloidea</taxon>
        <taxon>Adinetida</taxon>
        <taxon>Adinetidae</taxon>
        <taxon>Adineta</taxon>
    </lineage>
</organism>
<dbReference type="GO" id="GO:0003676">
    <property type="term" value="F:nucleic acid binding"/>
    <property type="evidence" value="ECO:0007669"/>
    <property type="project" value="InterPro"/>
</dbReference>
<reference evidence="6" key="1">
    <citation type="submission" date="2021-02" db="EMBL/GenBank/DDBJ databases">
        <authorList>
            <person name="Nowell W R."/>
        </authorList>
    </citation>
    <scope>NUCLEOTIDE SEQUENCE</scope>
</reference>
<accession>A0A818UPC9</accession>
<keyword evidence="2" id="KW-0175">Coiled coil</keyword>
<keyword evidence="1" id="KW-0862">Zinc</keyword>
<keyword evidence="1" id="KW-0479">Metal-binding</keyword>
<dbReference type="PROSITE" id="PS50158">
    <property type="entry name" value="ZF_CCHC"/>
    <property type="match status" value="1"/>
</dbReference>
<dbReference type="GO" id="GO:0008270">
    <property type="term" value="F:zinc ion binding"/>
    <property type="evidence" value="ECO:0007669"/>
    <property type="project" value="UniProtKB-KW"/>
</dbReference>
<dbReference type="EMBL" id="CAJOAZ010000715">
    <property type="protein sequence ID" value="CAF3701474.1"/>
    <property type="molecule type" value="Genomic_DNA"/>
</dbReference>
<keyword evidence="1" id="KW-0863">Zinc-finger</keyword>
<feature type="compositionally biased region" description="Polar residues" evidence="3">
    <location>
        <begin position="27"/>
        <end position="42"/>
    </location>
</feature>